<dbReference type="PANTHER" id="PTHR35910:SF6">
    <property type="entry name" value="2EXR DOMAIN-CONTAINING PROTEIN"/>
    <property type="match status" value="1"/>
</dbReference>
<dbReference type="EMBL" id="KZ613503">
    <property type="protein sequence ID" value="PMD16859.1"/>
    <property type="molecule type" value="Genomic_DNA"/>
</dbReference>
<name>A0A2J6PS98_9HELO</name>
<gene>
    <name evidence="2" type="ORF">NA56DRAFT_649143</name>
</gene>
<dbReference type="Proteomes" id="UP000235672">
    <property type="component" value="Unassembled WGS sequence"/>
</dbReference>
<reference evidence="2 3" key="1">
    <citation type="submission" date="2016-05" db="EMBL/GenBank/DDBJ databases">
        <title>A degradative enzymes factory behind the ericoid mycorrhizal symbiosis.</title>
        <authorList>
            <consortium name="DOE Joint Genome Institute"/>
            <person name="Martino E."/>
            <person name="Morin E."/>
            <person name="Grelet G."/>
            <person name="Kuo A."/>
            <person name="Kohler A."/>
            <person name="Daghino S."/>
            <person name="Barry K."/>
            <person name="Choi C."/>
            <person name="Cichocki N."/>
            <person name="Clum A."/>
            <person name="Copeland A."/>
            <person name="Hainaut M."/>
            <person name="Haridas S."/>
            <person name="Labutti K."/>
            <person name="Lindquist E."/>
            <person name="Lipzen A."/>
            <person name="Khouja H.-R."/>
            <person name="Murat C."/>
            <person name="Ohm R."/>
            <person name="Olson A."/>
            <person name="Spatafora J."/>
            <person name="Veneault-Fourrey C."/>
            <person name="Henrissat B."/>
            <person name="Grigoriev I."/>
            <person name="Martin F."/>
            <person name="Perotto S."/>
        </authorList>
    </citation>
    <scope>NUCLEOTIDE SEQUENCE [LARGE SCALE GENOMIC DNA]</scope>
    <source>
        <strain evidence="2 3">UAMH 7357</strain>
    </source>
</reference>
<feature type="domain" description="2EXR" evidence="1">
    <location>
        <begin position="60"/>
        <end position="189"/>
    </location>
</feature>
<dbReference type="InterPro" id="IPR045518">
    <property type="entry name" value="2EXR"/>
</dbReference>
<evidence type="ECO:0000313" key="2">
    <source>
        <dbReference type="EMBL" id="PMD16859.1"/>
    </source>
</evidence>
<accession>A0A2J6PS98</accession>
<evidence type="ECO:0000313" key="3">
    <source>
        <dbReference type="Proteomes" id="UP000235672"/>
    </source>
</evidence>
<dbReference type="AlphaFoldDB" id="A0A2J6PS98"/>
<evidence type="ECO:0000259" key="1">
    <source>
        <dbReference type="Pfam" id="PF20150"/>
    </source>
</evidence>
<dbReference type="Pfam" id="PF20150">
    <property type="entry name" value="2EXR"/>
    <property type="match status" value="1"/>
</dbReference>
<keyword evidence="3" id="KW-1185">Reference proteome</keyword>
<organism evidence="2 3">
    <name type="scientific">Hyaloscypha hepaticicola</name>
    <dbReference type="NCBI Taxonomy" id="2082293"/>
    <lineage>
        <taxon>Eukaryota</taxon>
        <taxon>Fungi</taxon>
        <taxon>Dikarya</taxon>
        <taxon>Ascomycota</taxon>
        <taxon>Pezizomycotina</taxon>
        <taxon>Leotiomycetes</taxon>
        <taxon>Helotiales</taxon>
        <taxon>Hyaloscyphaceae</taxon>
        <taxon>Hyaloscypha</taxon>
    </lineage>
</organism>
<protein>
    <recommendedName>
        <fullName evidence="1">2EXR domain-containing protein</fullName>
    </recommendedName>
</protein>
<dbReference type="OrthoDB" id="3513892at2759"/>
<sequence length="360" mass="42033">MAAPGPYMAGQITGPVPQLPPGQLLYYTPQPSPHAQVTWIPNPYSTADIFPETKASHTKFPSFSELPIELRLRIWQFAAHPRVIELRSWGDTQRNPYTPIKYSITPHKPPSILQINSESRQEGLRIYQRVKIGVSTTLLDSSRTYVPWDHHPQNLYTPRNRWRQDSFVFPLAFPYKPVEIYINYSRDIIYLGPEFRSQHLQSFLTTTGQGFELSGVQHLALDRKLWIGSQQGRWEYLRNSLYSLRLRPLKALYIVPDDEVNCLNDKFYYKPHTTSLLEPPITYKFRTAGQTEFAKTVVENLGEWFERLWVDSGREPPKVLVKSVRRDGRRMGDFREGAWEVQKMLGDMRVWKNWVPIQNT</sequence>
<dbReference type="PANTHER" id="PTHR35910">
    <property type="entry name" value="2EXR DOMAIN-CONTAINING PROTEIN"/>
    <property type="match status" value="1"/>
</dbReference>
<proteinExistence type="predicted"/>